<dbReference type="HOGENOM" id="CLU_032362_0_0_1"/>
<dbReference type="Gene3D" id="3.40.1190.20">
    <property type="match status" value="1"/>
</dbReference>
<evidence type="ECO:0000256" key="2">
    <source>
        <dbReference type="ARBA" id="ARBA00022679"/>
    </source>
</evidence>
<dbReference type="Proteomes" id="UP000030746">
    <property type="component" value="Unassembled WGS sequence"/>
</dbReference>
<organism evidence="7 8">
    <name type="scientific">Lottia gigantea</name>
    <name type="common">Giant owl limpet</name>
    <dbReference type="NCBI Taxonomy" id="225164"/>
    <lineage>
        <taxon>Eukaryota</taxon>
        <taxon>Metazoa</taxon>
        <taxon>Spiralia</taxon>
        <taxon>Lophotrochozoa</taxon>
        <taxon>Mollusca</taxon>
        <taxon>Gastropoda</taxon>
        <taxon>Patellogastropoda</taxon>
        <taxon>Lottioidea</taxon>
        <taxon>Lottiidae</taxon>
        <taxon>Lottia</taxon>
    </lineage>
</organism>
<proteinExistence type="predicted"/>
<evidence type="ECO:0000256" key="4">
    <source>
        <dbReference type="ARBA" id="ARBA00022777"/>
    </source>
</evidence>
<evidence type="ECO:0000313" key="8">
    <source>
        <dbReference type="Proteomes" id="UP000030746"/>
    </source>
</evidence>
<gene>
    <name evidence="7" type="ORF">LOTGIDRAFT_118992</name>
</gene>
<evidence type="ECO:0000256" key="5">
    <source>
        <dbReference type="ARBA" id="ARBA00022842"/>
    </source>
</evidence>
<dbReference type="CTD" id="20231685"/>
<dbReference type="GO" id="GO:0006006">
    <property type="term" value="P:glucose metabolic process"/>
    <property type="evidence" value="ECO:0007669"/>
    <property type="project" value="TreeGrafter"/>
</dbReference>
<dbReference type="GO" id="GO:0046872">
    <property type="term" value="F:metal ion binding"/>
    <property type="evidence" value="ECO:0007669"/>
    <property type="project" value="UniProtKB-KW"/>
</dbReference>
<dbReference type="OrthoDB" id="5847021at2759"/>
<dbReference type="InterPro" id="IPR029056">
    <property type="entry name" value="Ribokinase-like"/>
</dbReference>
<dbReference type="AlphaFoldDB" id="V4AJ90"/>
<dbReference type="GO" id="GO:0006096">
    <property type="term" value="P:glycolytic process"/>
    <property type="evidence" value="ECO:0007669"/>
    <property type="project" value="UniProtKB-KW"/>
</dbReference>
<keyword evidence="3" id="KW-0479">Metal-binding</keyword>
<dbReference type="STRING" id="225164.V4AJ90"/>
<evidence type="ECO:0000313" key="7">
    <source>
        <dbReference type="EMBL" id="ESO93611.1"/>
    </source>
</evidence>
<keyword evidence="6" id="KW-0324">Glycolysis</keyword>
<keyword evidence="5" id="KW-0460">Magnesium</keyword>
<dbReference type="PROSITE" id="PS51255">
    <property type="entry name" value="ADPK"/>
    <property type="match status" value="1"/>
</dbReference>
<dbReference type="PANTHER" id="PTHR21208">
    <property type="entry name" value="ADP-DEPENDENT GLUCOKINASE"/>
    <property type="match status" value="1"/>
</dbReference>
<evidence type="ECO:0000256" key="6">
    <source>
        <dbReference type="ARBA" id="ARBA00023152"/>
    </source>
</evidence>
<evidence type="ECO:0008006" key="9">
    <source>
        <dbReference type="Google" id="ProtNLM"/>
    </source>
</evidence>
<evidence type="ECO:0000256" key="1">
    <source>
        <dbReference type="ARBA" id="ARBA00022490"/>
    </source>
</evidence>
<dbReference type="EMBL" id="KB201891">
    <property type="protein sequence ID" value="ESO93611.1"/>
    <property type="molecule type" value="Genomic_DNA"/>
</dbReference>
<dbReference type="KEGG" id="lgi:LOTGIDRAFT_118992"/>
<dbReference type="RefSeq" id="XP_009055804.1">
    <property type="nucleotide sequence ID" value="XM_009057556.1"/>
</dbReference>
<name>V4AJ90_LOTGI</name>
<dbReference type="Pfam" id="PF04587">
    <property type="entry name" value="ADP_PFK_GK"/>
    <property type="match status" value="1"/>
</dbReference>
<dbReference type="GO" id="GO:0043843">
    <property type="term" value="F:ADP-specific glucokinase activity"/>
    <property type="evidence" value="ECO:0007669"/>
    <property type="project" value="TreeGrafter"/>
</dbReference>
<dbReference type="SUPFAM" id="SSF53613">
    <property type="entry name" value="Ribokinase-like"/>
    <property type="match status" value="1"/>
</dbReference>
<dbReference type="InterPro" id="IPR007666">
    <property type="entry name" value="ADP_PFK/GK"/>
</dbReference>
<reference evidence="7 8" key="1">
    <citation type="journal article" date="2013" name="Nature">
        <title>Insights into bilaterian evolution from three spiralian genomes.</title>
        <authorList>
            <person name="Simakov O."/>
            <person name="Marletaz F."/>
            <person name="Cho S.J."/>
            <person name="Edsinger-Gonzales E."/>
            <person name="Havlak P."/>
            <person name="Hellsten U."/>
            <person name="Kuo D.H."/>
            <person name="Larsson T."/>
            <person name="Lv J."/>
            <person name="Arendt D."/>
            <person name="Savage R."/>
            <person name="Osoegawa K."/>
            <person name="de Jong P."/>
            <person name="Grimwood J."/>
            <person name="Chapman J.A."/>
            <person name="Shapiro H."/>
            <person name="Aerts A."/>
            <person name="Otillar R.P."/>
            <person name="Terry A.Y."/>
            <person name="Boore J.L."/>
            <person name="Grigoriev I.V."/>
            <person name="Lindberg D.R."/>
            <person name="Seaver E.C."/>
            <person name="Weisblat D.A."/>
            <person name="Putnam N.H."/>
            <person name="Rokhsar D.S."/>
        </authorList>
    </citation>
    <scope>NUCLEOTIDE SEQUENCE [LARGE SCALE GENOMIC DNA]</scope>
</reference>
<dbReference type="GO" id="GO:0005783">
    <property type="term" value="C:endoplasmic reticulum"/>
    <property type="evidence" value="ECO:0007669"/>
    <property type="project" value="TreeGrafter"/>
</dbReference>
<keyword evidence="1" id="KW-0963">Cytoplasm</keyword>
<dbReference type="OMA" id="YQICVAP"/>
<accession>V4AJ90</accession>
<protein>
    <recommendedName>
        <fullName evidence="9">ADP-dependent glucokinase</fullName>
    </recommendedName>
</protein>
<keyword evidence="2" id="KW-0808">Transferase</keyword>
<keyword evidence="8" id="KW-1185">Reference proteome</keyword>
<keyword evidence="4" id="KW-0418">Kinase</keyword>
<dbReference type="PANTHER" id="PTHR21208:SF1">
    <property type="entry name" value="ADP-DEPENDENT GLUCOKINASE"/>
    <property type="match status" value="1"/>
</dbReference>
<evidence type="ECO:0000256" key="3">
    <source>
        <dbReference type="ARBA" id="ARBA00022723"/>
    </source>
</evidence>
<sequence length="475" mass="52336">MVSTGVKIVGTVSALIVLAAILYKKHETNSIHDRLDHVLSGLLRAERKVSQTSTKARVALGFGSCSDIFVDALPVFNKLNLIAPDEPEHFDSVNSTDSLAKLAAYFFRYGAAAERYVSNTSLFETIVSISDTVAGRRWALGGNAPAMANRMALEGLDVLLGSRLTPNLASSISPNIKVTGKSVKDEDVHVVLEYKTGEKWGKYISPRANRLILHSDNSNPYLKALEDFQREIKSFNPSLIVVGGLQMMDNFPFEAGQRIARLEKLKNLLKQTPSTTKIHFEMASFTDGTLLEEVYENVMLHSDSLGMNEQELPNLASLLTEGKITLVSEIVPRVATVLDQMRVIYKNMKNHPKSSRKLSRLHVHTLAYQAILTKKSSSWKNTMSAAAKAALTAHRYVCGSNYINLVNAKILMDDSFARSVRDSSNKVNFRENRPVSCWDEDDYEICVAPVLVCTNILQTAGGGDNISSAGLVLQI</sequence>
<dbReference type="GeneID" id="20231685"/>